<protein>
    <submittedName>
        <fullName evidence="1">Uncharacterized protein</fullName>
    </submittedName>
</protein>
<proteinExistence type="predicted"/>
<dbReference type="AlphaFoldDB" id="W7YZL8"/>
<sequence length="74" mass="8435">MNFRIKYIGNEKNISKFSYVFSGNKISASGSVDKQTTPFAVNFIGISEGYEHEGDKVKLIVKWNGMEEEIELNR</sequence>
<dbReference type="EMBL" id="BAVZ01000004">
    <property type="protein sequence ID" value="GAF07834.1"/>
    <property type="molecule type" value="Genomic_DNA"/>
</dbReference>
<organism evidence="1 2">
    <name type="scientific">Paenibacillus pini JCM 16418</name>
    <dbReference type="NCBI Taxonomy" id="1236976"/>
    <lineage>
        <taxon>Bacteria</taxon>
        <taxon>Bacillati</taxon>
        <taxon>Bacillota</taxon>
        <taxon>Bacilli</taxon>
        <taxon>Bacillales</taxon>
        <taxon>Paenibacillaceae</taxon>
        <taxon>Paenibacillus</taxon>
    </lineage>
</organism>
<name>W7YZL8_9BACL</name>
<dbReference type="Proteomes" id="UP000019364">
    <property type="component" value="Unassembled WGS sequence"/>
</dbReference>
<accession>W7YZL8</accession>
<reference evidence="1 2" key="1">
    <citation type="journal article" date="2014" name="Genome Announc.">
        <title>Draft Genome Sequence of Paenibacillus pini JCM 16418T, Isolated from the Rhizosphere of Pine Tree.</title>
        <authorList>
            <person name="Yuki M."/>
            <person name="Oshima K."/>
            <person name="Suda W."/>
            <person name="Oshida Y."/>
            <person name="Kitamura K."/>
            <person name="Iida Y."/>
            <person name="Hattori M."/>
            <person name="Ohkuma M."/>
        </authorList>
    </citation>
    <scope>NUCLEOTIDE SEQUENCE [LARGE SCALE GENOMIC DNA]</scope>
    <source>
        <strain evidence="1 2">JCM 16418</strain>
    </source>
</reference>
<dbReference type="STRING" id="1236976.JCM16418_1865"/>
<gene>
    <name evidence="1" type="ORF">JCM16418_1865</name>
</gene>
<evidence type="ECO:0000313" key="1">
    <source>
        <dbReference type="EMBL" id="GAF07834.1"/>
    </source>
</evidence>
<comment type="caution">
    <text evidence="1">The sequence shown here is derived from an EMBL/GenBank/DDBJ whole genome shotgun (WGS) entry which is preliminary data.</text>
</comment>
<keyword evidence="2" id="KW-1185">Reference proteome</keyword>
<evidence type="ECO:0000313" key="2">
    <source>
        <dbReference type="Proteomes" id="UP000019364"/>
    </source>
</evidence>